<reference evidence="1 2" key="2">
    <citation type="submission" date="2018-11" db="EMBL/GenBank/DDBJ databases">
        <authorList>
            <consortium name="Pathogen Informatics"/>
        </authorList>
    </citation>
    <scope>NUCLEOTIDE SEQUENCE [LARGE SCALE GENOMIC DNA]</scope>
</reference>
<reference evidence="3" key="1">
    <citation type="submission" date="2016-06" db="UniProtKB">
        <authorList>
            <consortium name="WormBaseParasite"/>
        </authorList>
    </citation>
    <scope>IDENTIFICATION</scope>
</reference>
<gene>
    <name evidence="1" type="ORF">GPUH_LOCUS25055</name>
</gene>
<evidence type="ECO:0000313" key="3">
    <source>
        <dbReference type="WBParaSite" id="GPUH_0002508501-mRNA-1"/>
    </source>
</evidence>
<dbReference type="WBParaSite" id="GPUH_0002508501-mRNA-1">
    <property type="protein sequence ID" value="GPUH_0002508501-mRNA-1"/>
    <property type="gene ID" value="GPUH_0002508501"/>
</dbReference>
<evidence type="ECO:0000313" key="2">
    <source>
        <dbReference type="Proteomes" id="UP000271098"/>
    </source>
</evidence>
<keyword evidence="2" id="KW-1185">Reference proteome</keyword>
<protein>
    <submittedName>
        <fullName evidence="1 3">Uncharacterized protein</fullName>
    </submittedName>
</protein>
<accession>A0A183EVR4</accession>
<dbReference type="EMBL" id="UYRT01103550">
    <property type="protein sequence ID" value="VDN43693.1"/>
    <property type="molecule type" value="Genomic_DNA"/>
</dbReference>
<sequence>MPKKVHDAASQSLFGQNWDTVIVSVEAQKMRFIRSLLAQISSYPARGEWTVLCLMSPKSLPLPVPPSWGETPVRNS</sequence>
<proteinExistence type="predicted"/>
<dbReference type="AlphaFoldDB" id="A0A183EVR4"/>
<evidence type="ECO:0000313" key="1">
    <source>
        <dbReference type="EMBL" id="VDN43693.1"/>
    </source>
</evidence>
<name>A0A183EVR4_9BILA</name>
<dbReference type="Proteomes" id="UP000271098">
    <property type="component" value="Unassembled WGS sequence"/>
</dbReference>
<organism evidence="3">
    <name type="scientific">Gongylonema pulchrum</name>
    <dbReference type="NCBI Taxonomy" id="637853"/>
    <lineage>
        <taxon>Eukaryota</taxon>
        <taxon>Metazoa</taxon>
        <taxon>Ecdysozoa</taxon>
        <taxon>Nematoda</taxon>
        <taxon>Chromadorea</taxon>
        <taxon>Rhabditida</taxon>
        <taxon>Spirurina</taxon>
        <taxon>Spiruromorpha</taxon>
        <taxon>Spiruroidea</taxon>
        <taxon>Gongylonematidae</taxon>
        <taxon>Gongylonema</taxon>
    </lineage>
</organism>